<keyword evidence="2" id="KW-1003">Cell membrane</keyword>
<dbReference type="GO" id="GO:0007165">
    <property type="term" value="P:signal transduction"/>
    <property type="evidence" value="ECO:0007669"/>
    <property type="project" value="UniProtKB-KW"/>
</dbReference>
<feature type="transmembrane region" description="Helical" evidence="10">
    <location>
        <begin position="186"/>
        <end position="210"/>
    </location>
</feature>
<evidence type="ECO:0000256" key="5">
    <source>
        <dbReference type="ARBA" id="ARBA00022725"/>
    </source>
</evidence>
<evidence type="ECO:0000313" key="12">
    <source>
        <dbReference type="Proteomes" id="UP000092462"/>
    </source>
</evidence>
<dbReference type="Pfam" id="PF02949">
    <property type="entry name" value="7tm_6"/>
    <property type="match status" value="1"/>
</dbReference>
<keyword evidence="9 10" id="KW-0807">Transducer</keyword>
<dbReference type="VEuPathDB" id="VectorBase:PPAI013291"/>
<keyword evidence="7 10" id="KW-0472">Membrane</keyword>
<keyword evidence="4 10" id="KW-0812">Transmembrane</keyword>
<proteinExistence type="inferred from homology"/>
<dbReference type="Proteomes" id="UP000092462">
    <property type="component" value="Unassembled WGS sequence"/>
</dbReference>
<dbReference type="EnsemblMetazoa" id="PPAI013291-RA">
    <property type="protein sequence ID" value="PPAI013291-PA"/>
    <property type="gene ID" value="PPAI013291"/>
</dbReference>
<evidence type="ECO:0000256" key="7">
    <source>
        <dbReference type="ARBA" id="ARBA00023136"/>
    </source>
</evidence>
<dbReference type="PANTHER" id="PTHR21137">
    <property type="entry name" value="ODORANT RECEPTOR"/>
    <property type="match status" value="1"/>
</dbReference>
<comment type="similarity">
    <text evidence="10">Belongs to the insect chemoreceptor superfamily. Heteromeric odorant receptor channel (TC 1.A.69) family.</text>
</comment>
<feature type="transmembrane region" description="Helical" evidence="10">
    <location>
        <begin position="356"/>
        <end position="376"/>
    </location>
</feature>
<keyword evidence="12" id="KW-1185">Reference proteome</keyword>
<dbReference type="GO" id="GO:0005549">
    <property type="term" value="F:odorant binding"/>
    <property type="evidence" value="ECO:0007669"/>
    <property type="project" value="InterPro"/>
</dbReference>
<evidence type="ECO:0000256" key="8">
    <source>
        <dbReference type="ARBA" id="ARBA00023170"/>
    </source>
</evidence>
<protein>
    <recommendedName>
        <fullName evidence="10">Odorant receptor</fullName>
    </recommendedName>
</protein>
<keyword evidence="5 10" id="KW-0552">Olfaction</keyword>
<dbReference type="AlphaFoldDB" id="A0A3F2ZEP8"/>
<evidence type="ECO:0000256" key="3">
    <source>
        <dbReference type="ARBA" id="ARBA00022606"/>
    </source>
</evidence>
<dbReference type="PANTHER" id="PTHR21137:SF35">
    <property type="entry name" value="ODORANT RECEPTOR 19A-RELATED"/>
    <property type="match status" value="1"/>
</dbReference>
<feature type="transmembrane region" description="Helical" evidence="10">
    <location>
        <begin position="135"/>
        <end position="166"/>
    </location>
</feature>
<feature type="transmembrane region" description="Helical" evidence="10">
    <location>
        <begin position="254"/>
        <end position="277"/>
    </location>
</feature>
<dbReference type="GO" id="GO:0005886">
    <property type="term" value="C:plasma membrane"/>
    <property type="evidence" value="ECO:0007669"/>
    <property type="project" value="UniProtKB-SubCell"/>
</dbReference>
<evidence type="ECO:0000256" key="4">
    <source>
        <dbReference type="ARBA" id="ARBA00022692"/>
    </source>
</evidence>
<evidence type="ECO:0000256" key="1">
    <source>
        <dbReference type="ARBA" id="ARBA00004651"/>
    </source>
</evidence>
<dbReference type="InterPro" id="IPR004117">
    <property type="entry name" value="7tm6_olfct_rcpt"/>
</dbReference>
<evidence type="ECO:0000256" key="10">
    <source>
        <dbReference type="RuleBase" id="RU351113"/>
    </source>
</evidence>
<keyword evidence="3 10" id="KW-0716">Sensory transduction</keyword>
<evidence type="ECO:0000256" key="6">
    <source>
        <dbReference type="ARBA" id="ARBA00022989"/>
    </source>
</evidence>
<feature type="transmembrane region" description="Helical" evidence="10">
    <location>
        <begin position="283"/>
        <end position="307"/>
    </location>
</feature>
<dbReference type="GO" id="GO:0004984">
    <property type="term" value="F:olfactory receptor activity"/>
    <property type="evidence" value="ECO:0007669"/>
    <property type="project" value="InterPro"/>
</dbReference>
<evidence type="ECO:0000313" key="11">
    <source>
        <dbReference type="EnsemblMetazoa" id="PPAI013291-PA"/>
    </source>
</evidence>
<dbReference type="EMBL" id="AJVK01031389">
    <property type="status" value="NOT_ANNOTATED_CDS"/>
    <property type="molecule type" value="Genomic_DNA"/>
</dbReference>
<feature type="transmembrane region" description="Helical" evidence="10">
    <location>
        <begin position="41"/>
        <end position="59"/>
    </location>
</feature>
<evidence type="ECO:0000256" key="2">
    <source>
        <dbReference type="ARBA" id="ARBA00022475"/>
    </source>
</evidence>
<organism evidence="11 12">
    <name type="scientific">Phlebotomus papatasi</name>
    <name type="common">Sandfly</name>
    <dbReference type="NCBI Taxonomy" id="29031"/>
    <lineage>
        <taxon>Eukaryota</taxon>
        <taxon>Metazoa</taxon>
        <taxon>Ecdysozoa</taxon>
        <taxon>Arthropoda</taxon>
        <taxon>Hexapoda</taxon>
        <taxon>Insecta</taxon>
        <taxon>Pterygota</taxon>
        <taxon>Neoptera</taxon>
        <taxon>Endopterygota</taxon>
        <taxon>Diptera</taxon>
        <taxon>Nematocera</taxon>
        <taxon>Psychodoidea</taxon>
        <taxon>Psychodidae</taxon>
        <taxon>Phlebotomus</taxon>
        <taxon>Phlebotomus</taxon>
    </lineage>
</organism>
<keyword evidence="6 10" id="KW-1133">Transmembrane helix</keyword>
<feature type="transmembrane region" description="Helical" evidence="10">
    <location>
        <begin position="65"/>
        <end position="82"/>
    </location>
</feature>
<keyword evidence="8 10" id="KW-0675">Receptor</keyword>
<evidence type="ECO:0000256" key="9">
    <source>
        <dbReference type="ARBA" id="ARBA00023224"/>
    </source>
</evidence>
<sequence>MVDYIECYTEYLEFEKTIRFLIKILNLSILRLKFLHGYEKYILPVLQTYSLISTVFTFVYYDRDVMLFGLNTMTIVAILQLLSKTFSTVINSNELNELFLFIQEVHQAHEIDFITNSVRIHFTWILRITKIVLRFFLIPVWCITAAAFTVYCAYCDILLLGIPGIFPKSMEISYMSLFQHVHQFFLLSQIAFSVVIGDVILLTFGLYFVAITNVFSHTIRSLENSELSHITKALLHIQKFHCKLLKNYQLLNEVFGYVFTIQTATSVVFILFIFYFIQNEETLVFFPLFLTVITQFGVFCVFGEFLYSKTEEIDIELYQSKWYEFDIKDQKMLLLMMCMAKRPFGIRAAGMYDINLIMFIQVIKAGISFCAILYTFA</sequence>
<accession>A0A3F2ZEP8</accession>
<name>A0A3F2ZEP8_PHLPP</name>
<comment type="subcellular location">
    <subcellularLocation>
        <location evidence="1 10">Cell membrane</location>
        <topology evidence="1 10">Multi-pass membrane protein</topology>
    </subcellularLocation>
</comment>
<dbReference type="VEuPathDB" id="VectorBase:PPAPM1_012091"/>
<reference evidence="11" key="1">
    <citation type="submission" date="2022-08" db="UniProtKB">
        <authorList>
            <consortium name="EnsemblMetazoa"/>
        </authorList>
    </citation>
    <scope>IDENTIFICATION</scope>
    <source>
        <strain evidence="11">Israel</strain>
    </source>
</reference>